<dbReference type="PIRSF" id="PIRSF015626">
    <property type="entry name" value="FdhD"/>
    <property type="match status" value="1"/>
</dbReference>
<dbReference type="InterPro" id="IPR003786">
    <property type="entry name" value="FdhD"/>
</dbReference>
<gene>
    <name evidence="3" type="primary">fdhD</name>
    <name evidence="3" type="ORF">GCM10009111_10100</name>
</gene>
<dbReference type="SUPFAM" id="SSF53927">
    <property type="entry name" value="Cytidine deaminase-like"/>
    <property type="match status" value="1"/>
</dbReference>
<dbReference type="Pfam" id="PF02634">
    <property type="entry name" value="FdhD-NarQ"/>
    <property type="match status" value="1"/>
</dbReference>
<dbReference type="PANTHER" id="PTHR30592">
    <property type="entry name" value="FORMATE DEHYDROGENASE"/>
    <property type="match status" value="1"/>
</dbReference>
<keyword evidence="2" id="KW-0501">Molybdenum cofactor biosynthesis</keyword>
<keyword evidence="1" id="KW-0963">Cytoplasm</keyword>
<sequence>MSQLKQTVTTATTLPAQEKEVSLAQAQLCEIALAVCINGISQSVMMVSDNNLEDFALGFALSEGFIENISEVTDIIIEPLSLGKQVNLIVSARAEHRLKKRRRTLAGPTGCGLCGLESINEAMLLTTLNASNKNTTAVSTTKTSKLANIPNEQTIINARSCLNELQQQHHGIRGNHCAAYFDLLGKPLAYREDVGRHSALDKLIGCLAQANTYQQGFIILSSRCSHDLVAKAARAGILTLVTLAQPTNLAVNSAQQTGLVLFSFCNRQLKRFA</sequence>
<protein>
    <submittedName>
        <fullName evidence="3">Formate dehydrogenase accessory sulfurtransferase FdhD</fullName>
    </submittedName>
</protein>
<dbReference type="Gene3D" id="3.10.20.10">
    <property type="match status" value="1"/>
</dbReference>
<comment type="caution">
    <text evidence="3">The sequence shown here is derived from an EMBL/GenBank/DDBJ whole genome shotgun (WGS) entry which is preliminary data.</text>
</comment>
<evidence type="ECO:0000313" key="3">
    <source>
        <dbReference type="EMBL" id="GAA0813973.1"/>
    </source>
</evidence>
<dbReference type="Proteomes" id="UP001500021">
    <property type="component" value="Unassembled WGS sequence"/>
</dbReference>
<organism evidence="3 4">
    <name type="scientific">Colwellia asteriadis</name>
    <dbReference type="NCBI Taxonomy" id="517723"/>
    <lineage>
        <taxon>Bacteria</taxon>
        <taxon>Pseudomonadati</taxon>
        <taxon>Pseudomonadota</taxon>
        <taxon>Gammaproteobacteria</taxon>
        <taxon>Alteromonadales</taxon>
        <taxon>Colwelliaceae</taxon>
        <taxon>Colwellia</taxon>
    </lineage>
</organism>
<dbReference type="RefSeq" id="WP_343815738.1">
    <property type="nucleotide sequence ID" value="NZ_BAAAFA010000003.1"/>
</dbReference>
<dbReference type="NCBIfam" id="TIGR00129">
    <property type="entry name" value="fdhD_narQ"/>
    <property type="match status" value="1"/>
</dbReference>
<keyword evidence="4" id="KW-1185">Reference proteome</keyword>
<proteinExistence type="predicted"/>
<dbReference type="Gene3D" id="3.40.140.10">
    <property type="entry name" value="Cytidine Deaminase, domain 2"/>
    <property type="match status" value="1"/>
</dbReference>
<accession>A0ABN1L4P2</accession>
<evidence type="ECO:0000256" key="1">
    <source>
        <dbReference type="ARBA" id="ARBA00022490"/>
    </source>
</evidence>
<dbReference type="PANTHER" id="PTHR30592:SF1">
    <property type="entry name" value="SULFUR CARRIER PROTEIN FDHD"/>
    <property type="match status" value="1"/>
</dbReference>
<evidence type="ECO:0000256" key="2">
    <source>
        <dbReference type="ARBA" id="ARBA00023150"/>
    </source>
</evidence>
<name>A0ABN1L4P2_9GAMM</name>
<evidence type="ECO:0000313" key="4">
    <source>
        <dbReference type="Proteomes" id="UP001500021"/>
    </source>
</evidence>
<reference evidence="3 4" key="1">
    <citation type="journal article" date="2019" name="Int. J. Syst. Evol. Microbiol.">
        <title>The Global Catalogue of Microorganisms (GCM) 10K type strain sequencing project: providing services to taxonomists for standard genome sequencing and annotation.</title>
        <authorList>
            <consortium name="The Broad Institute Genomics Platform"/>
            <consortium name="The Broad Institute Genome Sequencing Center for Infectious Disease"/>
            <person name="Wu L."/>
            <person name="Ma J."/>
        </authorList>
    </citation>
    <scope>NUCLEOTIDE SEQUENCE [LARGE SCALE GENOMIC DNA]</scope>
    <source>
        <strain evidence="3 4">JCM 15608</strain>
    </source>
</reference>
<dbReference type="InterPro" id="IPR016193">
    <property type="entry name" value="Cytidine_deaminase-like"/>
</dbReference>
<dbReference type="EMBL" id="BAAAFA010000003">
    <property type="protein sequence ID" value="GAA0813973.1"/>
    <property type="molecule type" value="Genomic_DNA"/>
</dbReference>